<keyword evidence="5" id="KW-0573">Peptidoglycan synthesis</keyword>
<feature type="chain" id="PRO_5031014329" evidence="11">
    <location>
        <begin position="26"/>
        <end position="446"/>
    </location>
</feature>
<dbReference type="GO" id="GO:0071555">
    <property type="term" value="P:cell wall organization"/>
    <property type="evidence" value="ECO:0007669"/>
    <property type="project" value="UniProtKB-KW"/>
</dbReference>
<dbReference type="InterPro" id="IPR018044">
    <property type="entry name" value="Peptidase_S11"/>
</dbReference>
<keyword evidence="6" id="KW-0961">Cell wall biogenesis/degradation</keyword>
<dbReference type="EMBL" id="JACIDR010000003">
    <property type="protein sequence ID" value="MBB3973401.1"/>
    <property type="molecule type" value="Genomic_DNA"/>
</dbReference>
<dbReference type="PANTHER" id="PTHR21581">
    <property type="entry name" value="D-ALANYL-D-ALANINE CARBOXYPEPTIDASE"/>
    <property type="match status" value="1"/>
</dbReference>
<dbReference type="GO" id="GO:0008360">
    <property type="term" value="P:regulation of cell shape"/>
    <property type="evidence" value="ECO:0007669"/>
    <property type="project" value="UniProtKB-KW"/>
</dbReference>
<dbReference type="Pfam" id="PF00768">
    <property type="entry name" value="Peptidase_S11"/>
    <property type="match status" value="1"/>
</dbReference>
<keyword evidence="3 13" id="KW-0378">Hydrolase</keyword>
<evidence type="ECO:0000313" key="13">
    <source>
        <dbReference type="EMBL" id="MBB3973401.1"/>
    </source>
</evidence>
<keyword evidence="4" id="KW-0133">Cell shape</keyword>
<feature type="compositionally biased region" description="Basic and acidic residues" evidence="10">
    <location>
        <begin position="408"/>
        <end position="418"/>
    </location>
</feature>
<evidence type="ECO:0000256" key="6">
    <source>
        <dbReference type="ARBA" id="ARBA00023316"/>
    </source>
</evidence>
<protein>
    <submittedName>
        <fullName evidence="13">D-alanyl-D-alanine carboxypeptidase</fullName>
        <ecNumber evidence="13">3.4.16.4</ecNumber>
    </submittedName>
</protein>
<organism evidence="13 14">
    <name type="scientific">Hansschlegelia beijingensis</name>
    <dbReference type="NCBI Taxonomy" id="1133344"/>
    <lineage>
        <taxon>Bacteria</taxon>
        <taxon>Pseudomonadati</taxon>
        <taxon>Pseudomonadota</taxon>
        <taxon>Alphaproteobacteria</taxon>
        <taxon>Hyphomicrobiales</taxon>
        <taxon>Methylopilaceae</taxon>
        <taxon>Hansschlegelia</taxon>
    </lineage>
</organism>
<dbReference type="AlphaFoldDB" id="A0A7W6CYI8"/>
<comment type="caution">
    <text evidence="13">The sequence shown here is derived from an EMBL/GenBank/DDBJ whole genome shotgun (WGS) entry which is preliminary data.</text>
</comment>
<evidence type="ECO:0000256" key="11">
    <source>
        <dbReference type="SAM" id="SignalP"/>
    </source>
</evidence>
<reference evidence="13 14" key="1">
    <citation type="submission" date="2020-08" db="EMBL/GenBank/DDBJ databases">
        <title>Genomic Encyclopedia of Type Strains, Phase IV (KMG-IV): sequencing the most valuable type-strain genomes for metagenomic binning, comparative biology and taxonomic classification.</title>
        <authorList>
            <person name="Goeker M."/>
        </authorList>
    </citation>
    <scope>NUCLEOTIDE SEQUENCE [LARGE SCALE GENOMIC DNA]</scope>
    <source>
        <strain evidence="13 14">DSM 25481</strain>
    </source>
</reference>
<dbReference type="Gene3D" id="3.40.710.10">
    <property type="entry name" value="DD-peptidase/beta-lactamase superfamily"/>
    <property type="match status" value="1"/>
</dbReference>
<evidence type="ECO:0000256" key="8">
    <source>
        <dbReference type="PIRSR" id="PIRSR618044-2"/>
    </source>
</evidence>
<feature type="signal peptide" evidence="11">
    <location>
        <begin position="1"/>
        <end position="25"/>
    </location>
</feature>
<keyword evidence="13" id="KW-0645">Protease</keyword>
<evidence type="ECO:0000256" key="5">
    <source>
        <dbReference type="ARBA" id="ARBA00022984"/>
    </source>
</evidence>
<keyword evidence="13" id="KW-0121">Carboxypeptidase</keyword>
<keyword evidence="14" id="KW-1185">Reference proteome</keyword>
<evidence type="ECO:0000256" key="3">
    <source>
        <dbReference type="ARBA" id="ARBA00022801"/>
    </source>
</evidence>
<dbReference type="RefSeq" id="WP_183395278.1">
    <property type="nucleotide sequence ID" value="NZ_JACIDR010000003.1"/>
</dbReference>
<dbReference type="InterPro" id="IPR001967">
    <property type="entry name" value="Peptidase_S11_N"/>
</dbReference>
<dbReference type="GO" id="GO:0006508">
    <property type="term" value="P:proteolysis"/>
    <property type="evidence" value="ECO:0007669"/>
    <property type="project" value="InterPro"/>
</dbReference>
<dbReference type="Proteomes" id="UP000528964">
    <property type="component" value="Unassembled WGS sequence"/>
</dbReference>
<name>A0A7W6CYI8_9HYPH</name>
<dbReference type="GO" id="GO:0009252">
    <property type="term" value="P:peptidoglycan biosynthetic process"/>
    <property type="evidence" value="ECO:0007669"/>
    <property type="project" value="UniProtKB-KW"/>
</dbReference>
<evidence type="ECO:0000256" key="1">
    <source>
        <dbReference type="ARBA" id="ARBA00007164"/>
    </source>
</evidence>
<accession>A0A7W6CYI8</accession>
<dbReference type="GO" id="GO:0009002">
    <property type="term" value="F:serine-type D-Ala-D-Ala carboxypeptidase activity"/>
    <property type="evidence" value="ECO:0007669"/>
    <property type="project" value="UniProtKB-EC"/>
</dbReference>
<dbReference type="EC" id="3.4.16.4" evidence="13"/>
<sequence length="446" mass="47021">MTMQIRRLAAPLLALMLGWTGFAAANPMIVVDVRTGGVLEANEATTPWYPASLTKLMTTLVVLNAIKAGRLTPQTPLVYSARAQAEPPSKMGFQVGQTVTVDDALKMLMVQSANDIAVTLAEGVSGSFEAFVAEMNRTAQQIGMTNSNFVNPHGLPVRPGPDLQRSTARDFAVLAVTLLRQHPEHASLFNIEALRIGDRILRNHNGLIGRYPEADGMKTGYTCSAGYNLVATATRGGRQLVTVILGAPNPLTRSEKAIDAFERGFQATSARGALGSMRDVTAAFTLDLREQMCGKAYAKERTALRKAAESHPWAERLMTKPAVSPILVSASPVPGQTQVAGEPSGVNEDAPSAFAPTPGTTPAVAGQTVKPGSAKVRSLAAPKGKAASQKSTASRKTPPKPKTAPAALKRDKKIDLKPALKTGDGAQPVPGSIYRNAAPTNGKSAF</sequence>
<dbReference type="PANTHER" id="PTHR21581:SF6">
    <property type="entry name" value="TRAFFICKING PROTEIN PARTICLE COMPLEX SUBUNIT 12"/>
    <property type="match status" value="1"/>
</dbReference>
<evidence type="ECO:0000256" key="7">
    <source>
        <dbReference type="PIRSR" id="PIRSR618044-1"/>
    </source>
</evidence>
<evidence type="ECO:0000256" key="9">
    <source>
        <dbReference type="RuleBase" id="RU004016"/>
    </source>
</evidence>
<keyword evidence="2 11" id="KW-0732">Signal</keyword>
<evidence type="ECO:0000313" key="14">
    <source>
        <dbReference type="Proteomes" id="UP000528964"/>
    </source>
</evidence>
<dbReference type="PRINTS" id="PR00725">
    <property type="entry name" value="DADACBPTASE1"/>
</dbReference>
<dbReference type="SUPFAM" id="SSF56601">
    <property type="entry name" value="beta-lactamase/transpeptidase-like"/>
    <property type="match status" value="1"/>
</dbReference>
<comment type="similarity">
    <text evidence="1 9">Belongs to the peptidase S11 family.</text>
</comment>
<evidence type="ECO:0000256" key="10">
    <source>
        <dbReference type="SAM" id="MobiDB-lite"/>
    </source>
</evidence>
<evidence type="ECO:0000259" key="12">
    <source>
        <dbReference type="Pfam" id="PF00768"/>
    </source>
</evidence>
<feature type="active site" evidence="7">
    <location>
        <position position="112"/>
    </location>
</feature>
<feature type="region of interest" description="Disordered" evidence="10">
    <location>
        <begin position="333"/>
        <end position="446"/>
    </location>
</feature>
<dbReference type="InterPro" id="IPR012338">
    <property type="entry name" value="Beta-lactam/transpept-like"/>
</dbReference>
<evidence type="ECO:0000256" key="2">
    <source>
        <dbReference type="ARBA" id="ARBA00022729"/>
    </source>
</evidence>
<evidence type="ECO:0000256" key="4">
    <source>
        <dbReference type="ARBA" id="ARBA00022960"/>
    </source>
</evidence>
<feature type="domain" description="Peptidase S11 D-alanyl-D-alanine carboxypeptidase A N-terminal" evidence="12">
    <location>
        <begin position="24"/>
        <end position="248"/>
    </location>
</feature>
<feature type="active site" description="Acyl-ester intermediate" evidence="7">
    <location>
        <position position="52"/>
    </location>
</feature>
<feature type="binding site" evidence="8">
    <location>
        <position position="218"/>
    </location>
    <ligand>
        <name>substrate</name>
    </ligand>
</feature>
<feature type="active site" description="Proton acceptor" evidence="7">
    <location>
        <position position="55"/>
    </location>
</feature>
<proteinExistence type="inferred from homology"/>
<gene>
    <name evidence="13" type="ORF">GGR24_002071</name>
</gene>